<name>A0A6J6IRZ4_9ZZZZ</name>
<keyword evidence="1" id="KW-0812">Transmembrane</keyword>
<keyword evidence="1" id="KW-1133">Transmembrane helix</keyword>
<evidence type="ECO:0000256" key="1">
    <source>
        <dbReference type="SAM" id="Phobius"/>
    </source>
</evidence>
<dbReference type="EMBL" id="CAEZVD010000124">
    <property type="protein sequence ID" value="CAB4626949.1"/>
    <property type="molecule type" value="Genomic_DNA"/>
</dbReference>
<gene>
    <name evidence="2" type="ORF">UFOPK1909_00942</name>
</gene>
<organism evidence="2">
    <name type="scientific">freshwater metagenome</name>
    <dbReference type="NCBI Taxonomy" id="449393"/>
    <lineage>
        <taxon>unclassified sequences</taxon>
        <taxon>metagenomes</taxon>
        <taxon>ecological metagenomes</taxon>
    </lineage>
</organism>
<dbReference type="AlphaFoldDB" id="A0A6J6IRZ4"/>
<accession>A0A6J6IRZ4</accession>
<sequence>MGKSGCLTIFVFAFVIYGFSTANENPTILIATLLAAAGGGIWAYLIKSQDKKKDLIRLERISNQLLELSQELGNLEIPGFTAEKGETPIYKLSRAALTEFRSTGSSFQSGSQGLSFRIAKGVNYRVGASKGQLLKNPEQLTVIDEGSVTFTNKRIFFVGSNVNREWDFSKLLDVSVGANGVYVNLAVSNRQKNSGLQTIDESDITVGLLAAVAIEAFEKDIKAAKEVAVGYSSEMKALLDDSLKTKTIDLDGK</sequence>
<evidence type="ECO:0000313" key="2">
    <source>
        <dbReference type="EMBL" id="CAB4626949.1"/>
    </source>
</evidence>
<reference evidence="2" key="1">
    <citation type="submission" date="2020-05" db="EMBL/GenBank/DDBJ databases">
        <authorList>
            <person name="Chiriac C."/>
            <person name="Salcher M."/>
            <person name="Ghai R."/>
            <person name="Kavagutti S V."/>
        </authorList>
    </citation>
    <scope>NUCLEOTIDE SEQUENCE</scope>
</reference>
<feature type="transmembrane region" description="Helical" evidence="1">
    <location>
        <begin position="28"/>
        <end position="46"/>
    </location>
</feature>
<protein>
    <submittedName>
        <fullName evidence="2">Unannotated protein</fullName>
    </submittedName>
</protein>
<proteinExistence type="predicted"/>
<keyword evidence="1" id="KW-0472">Membrane</keyword>